<dbReference type="InterPro" id="IPR027417">
    <property type="entry name" value="P-loop_NTPase"/>
</dbReference>
<dbReference type="Proteomes" id="UP000189299">
    <property type="component" value="Unassembled WGS sequence"/>
</dbReference>
<dbReference type="PANTHER" id="PTHR30121">
    <property type="entry name" value="UNCHARACTERIZED PROTEIN YJGR-RELATED"/>
    <property type="match status" value="1"/>
</dbReference>
<dbReference type="PANTHER" id="PTHR30121:SF6">
    <property type="entry name" value="SLR6007 PROTEIN"/>
    <property type="match status" value="1"/>
</dbReference>
<proteinExistence type="predicted"/>
<dbReference type="NCBIfam" id="NF045971">
    <property type="entry name" value="conju_CD1110"/>
    <property type="match status" value="1"/>
</dbReference>
<dbReference type="Pfam" id="PF19044">
    <property type="entry name" value="P-loop_TraG"/>
    <property type="match status" value="1"/>
</dbReference>
<evidence type="ECO:0000313" key="3">
    <source>
        <dbReference type="Proteomes" id="UP000189299"/>
    </source>
</evidence>
<organism evidence="2 3">
    <name type="scientific">Enterococcus mundtii</name>
    <dbReference type="NCBI Taxonomy" id="53346"/>
    <lineage>
        <taxon>Bacteria</taxon>
        <taxon>Bacillati</taxon>
        <taxon>Bacillota</taxon>
        <taxon>Bacilli</taxon>
        <taxon>Lactobacillales</taxon>
        <taxon>Enterococcaceae</taxon>
        <taxon>Enterococcus</taxon>
    </lineage>
</organism>
<reference evidence="2 3" key="1">
    <citation type="submission" date="2016-12" db="EMBL/GenBank/DDBJ databases">
        <authorList>
            <person name="Song W.-J."/>
            <person name="Kurnit D.M."/>
        </authorList>
    </citation>
    <scope>NUCLEOTIDE SEQUENCE [LARGE SCALE GENOMIC DNA]</scope>
    <source>
        <strain evidence="2 3">CGB1038-1_S1</strain>
    </source>
</reference>
<accession>A0A1V2UIN4</accession>
<comment type="caution">
    <text evidence="2">The sequence shown here is derived from an EMBL/GenBank/DDBJ whole genome shotgun (WGS) entry which is preliminary data.</text>
</comment>
<sequence>MLNMFKQRVHSEKATGKKVKKDMTKIQSVLPYEKMYEDGICFLEEGKYSVSVEIADINYQLSSEENQINIFSRYCDFLNSLDQRTNVQLTLNKVKRHTDELKSIVLYPHKDDSFNHYRDEMNQIVSEKVEEDKNGYKKSIIFTFTQSHGSYEIAKKELHLLLDRFENYSQKIGSSIHCLTGEERNHLTAKIFNQTYRSSRMEDRTQLLPSSIHFKKNKKWIELDGELGQVIYLEQYPSELSDQFLFDLLEIPRELLISFQIKPIEQSDAFDLVRTKLAFMEQQKVDEQKKALKNGYDFDMLPYELTYSLKEAESLLDDLQNKGQKLFSLTGLIYINAHEHRLLEEIKEEVFSVGRRYGFKFSILDYMQEISLQSVLPFGNNLMPVDRTLSTASTAIFLPFTVSELIQENGKYYGVNAITKNIISIDRKQLKAPNGFVLGTPGSGKSFSVKREIVNVLLRDEKDEVIIIDPEREYTLIAENFKGEVIKISSDSKTHINPLDINEHYGDDVDPIVMKSEFLISLFDLIIGGTIGLTSTQKTLIDRVCRHLYEKFYQEGIKRQPTLLDFYDLLKQQQEEEAKLLVMDLEIYIEGSLSVFSNETNVDINKRLVVYDIKDLGKQLKTMGMLIVLDQVWNRITENRSKGIRTWLYIDEMQLLFTNDYAANYFFELWSRARKWGAIPTGITQNVETLLLSDLARRMLSNSDFVMMLNQAKSDRTQLIRLFDISEEQEKFMINTNEGAGLLVYGDTTLPFYDKFPKHTHLYKMMSTKPGENQEVNEG</sequence>
<dbReference type="Gene3D" id="1.10.8.730">
    <property type="match status" value="1"/>
</dbReference>
<dbReference type="AlphaFoldDB" id="A0A1V2UIN4"/>
<evidence type="ECO:0000259" key="1">
    <source>
        <dbReference type="Pfam" id="PF19044"/>
    </source>
</evidence>
<protein>
    <submittedName>
        <fullName evidence="2">Conjugal transfer protein</fullName>
    </submittedName>
</protein>
<dbReference type="EMBL" id="MSTR01000007">
    <property type="protein sequence ID" value="ONN43125.1"/>
    <property type="molecule type" value="Genomic_DNA"/>
</dbReference>
<dbReference type="SUPFAM" id="SSF52540">
    <property type="entry name" value="P-loop containing nucleoside triphosphate hydrolases"/>
    <property type="match status" value="1"/>
</dbReference>
<dbReference type="Gene3D" id="3.40.50.300">
    <property type="entry name" value="P-loop containing nucleotide triphosphate hydrolases"/>
    <property type="match status" value="1"/>
</dbReference>
<dbReference type="RefSeq" id="WP_077151618.1">
    <property type="nucleotide sequence ID" value="NZ_CABMMO010000007.1"/>
</dbReference>
<name>A0A1V2UIN4_ENTMU</name>
<gene>
    <name evidence="2" type="ORF">BTN92_08655</name>
</gene>
<dbReference type="OrthoDB" id="9804380at2"/>
<dbReference type="InterPro" id="IPR051162">
    <property type="entry name" value="T4SS_component"/>
</dbReference>
<evidence type="ECO:0000313" key="2">
    <source>
        <dbReference type="EMBL" id="ONN43125.1"/>
    </source>
</evidence>
<dbReference type="InterPro" id="IPR043964">
    <property type="entry name" value="P-loop_TraG"/>
</dbReference>
<feature type="domain" description="TraG P-loop" evidence="1">
    <location>
        <begin position="427"/>
        <end position="737"/>
    </location>
</feature>
<dbReference type="CDD" id="cd01127">
    <property type="entry name" value="TrwB_TraG_TraD_VirD4"/>
    <property type="match status" value="1"/>
</dbReference>